<evidence type="ECO:0000256" key="1">
    <source>
        <dbReference type="SAM" id="MobiDB-lite"/>
    </source>
</evidence>
<evidence type="ECO:0000313" key="3">
    <source>
        <dbReference type="Proteomes" id="UP001565368"/>
    </source>
</evidence>
<protein>
    <submittedName>
        <fullName evidence="2">Uncharacterized protein</fullName>
    </submittedName>
</protein>
<proteinExistence type="predicted"/>
<sequence length="286" mass="31557">MTQPAQSPPQPQPQPPAYRPPHIANLTALEGGRAQPNPLLPPGPNGTVFGLTPDQLGARIAALEASPIVRLGAFFDRFDPPPRAPPPPPRDAALEERMGNLFIARGADPAQVTPHMPELAAVMAQNAALSNQLAHERAYKAHREAWHAANPRRGVFGTRPATPPLPPLPEEALTDPQGLLEHMVHGAGLLQAPVPGCKYCVPVAQMREGMARQYEDHQAGLRRRREERWRQRVGEWRARYGREYDHARAAGVQDRFGEGWEYLEGGAAWDALQAEEERRAPRYSSD</sequence>
<comment type="caution">
    <text evidence="2">The sequence shown here is derived from an EMBL/GenBank/DDBJ whole genome shotgun (WGS) entry which is preliminary data.</text>
</comment>
<feature type="region of interest" description="Disordered" evidence="1">
    <location>
        <begin position="1"/>
        <end position="23"/>
    </location>
</feature>
<dbReference type="GeneID" id="95987412"/>
<keyword evidence="3" id="KW-1185">Reference proteome</keyword>
<name>A0ABR3PXQ9_9TREE</name>
<organism evidence="2 3">
    <name type="scientific">Vanrija albida</name>
    <dbReference type="NCBI Taxonomy" id="181172"/>
    <lineage>
        <taxon>Eukaryota</taxon>
        <taxon>Fungi</taxon>
        <taxon>Dikarya</taxon>
        <taxon>Basidiomycota</taxon>
        <taxon>Agaricomycotina</taxon>
        <taxon>Tremellomycetes</taxon>
        <taxon>Trichosporonales</taxon>
        <taxon>Trichosporonaceae</taxon>
        <taxon>Vanrija</taxon>
    </lineage>
</organism>
<gene>
    <name evidence="2" type="ORF">Q8F55_006369</name>
</gene>
<reference evidence="2 3" key="1">
    <citation type="submission" date="2023-08" db="EMBL/GenBank/DDBJ databases">
        <title>Annotated Genome Sequence of Vanrija albida AlHP1.</title>
        <authorList>
            <person name="Herzog R."/>
        </authorList>
    </citation>
    <scope>NUCLEOTIDE SEQUENCE [LARGE SCALE GENOMIC DNA]</scope>
    <source>
        <strain evidence="2 3">AlHP1</strain>
    </source>
</reference>
<evidence type="ECO:0000313" key="2">
    <source>
        <dbReference type="EMBL" id="KAL1406957.1"/>
    </source>
</evidence>
<dbReference type="RefSeq" id="XP_069206901.1">
    <property type="nucleotide sequence ID" value="XM_069354830.1"/>
</dbReference>
<accession>A0ABR3PXQ9</accession>
<dbReference type="EMBL" id="JBBXJM010000005">
    <property type="protein sequence ID" value="KAL1406957.1"/>
    <property type="molecule type" value="Genomic_DNA"/>
</dbReference>
<dbReference type="Proteomes" id="UP001565368">
    <property type="component" value="Unassembled WGS sequence"/>
</dbReference>
<feature type="compositionally biased region" description="Pro residues" evidence="1">
    <location>
        <begin position="1"/>
        <end position="19"/>
    </location>
</feature>